<gene>
    <name evidence="3" type="ORF">LGH70_13705</name>
</gene>
<accession>A0ABS8AFL5</accession>
<keyword evidence="1" id="KW-0812">Transmembrane</keyword>
<protein>
    <submittedName>
        <fullName evidence="3">BatA domain-containing protein</fullName>
    </submittedName>
</protein>
<evidence type="ECO:0000313" key="3">
    <source>
        <dbReference type="EMBL" id="MCB2378651.1"/>
    </source>
</evidence>
<evidence type="ECO:0000256" key="1">
    <source>
        <dbReference type="SAM" id="Phobius"/>
    </source>
</evidence>
<organism evidence="3 4">
    <name type="scientific">Hymenobacter nitidus</name>
    <dbReference type="NCBI Taxonomy" id="2880929"/>
    <lineage>
        <taxon>Bacteria</taxon>
        <taxon>Pseudomonadati</taxon>
        <taxon>Bacteroidota</taxon>
        <taxon>Cytophagia</taxon>
        <taxon>Cytophagales</taxon>
        <taxon>Hymenobacteraceae</taxon>
        <taxon>Hymenobacter</taxon>
    </lineage>
</organism>
<comment type="caution">
    <text evidence="3">The sequence shown here is derived from an EMBL/GenBank/DDBJ whole genome shotgun (WGS) entry which is preliminary data.</text>
</comment>
<sequence>MLTFLAPSGLLALLGVAVPIAIHLWNRRPGRTVQVGSIRWLAAAANRRMRNLKLEQLALLLLRALLLVVLAMAVAGPVWRQPPPPRRGQVLISADLLSSESLAAVRPSIDSLRRRGYTLRQLTAGFPRISDTTWQEASRQPAVANLLATQPFWARVSQAADSFPGQPVRVYSSATLRHFQGIRPALPANVTWQTVPLPAASAAWLTDASLAADSLKLILSQGTEENVLTSSRTVAKPRSASASLPRLAGLPPLRYEQLADGTMSIQTLAADSPRVAVRTQPLRLWLYHDADHALDARYLQAALRAAALGMATRLELTVSTSPPPTGQRLDWLCWLANASVPAAWQTRVRQGLTLWQDGRRPGLAVATTFGVAPHEARYAVSRLDTLLGTMETVVWQTGQGHAVLSRQALGQGVSYRFHSRLHPAWSTLADSPDLPLLWLGLLQPATDPRPDRHDPRQLDPAQIVSRQPGTAPVAAPLPAAPTDLDLRVWLVLAAALLWAMERLLAGHISSAKAVAV</sequence>
<proteinExistence type="predicted"/>
<dbReference type="InterPro" id="IPR024163">
    <property type="entry name" value="Aerotolerance_reg_N"/>
</dbReference>
<reference evidence="3" key="1">
    <citation type="submission" date="2021-10" db="EMBL/GenBank/DDBJ databases">
        <authorList>
            <person name="Dean J.D."/>
            <person name="Kim M.K."/>
            <person name="Newey C.N."/>
            <person name="Stoker T.S."/>
            <person name="Thompson D.W."/>
            <person name="Grose J.H."/>
        </authorList>
    </citation>
    <scope>NUCLEOTIDE SEQUENCE</scope>
    <source>
        <strain evidence="3">BT635</strain>
    </source>
</reference>
<evidence type="ECO:0000313" key="4">
    <source>
        <dbReference type="Proteomes" id="UP001165297"/>
    </source>
</evidence>
<evidence type="ECO:0000259" key="2">
    <source>
        <dbReference type="Pfam" id="PF07584"/>
    </source>
</evidence>
<keyword evidence="4" id="KW-1185">Reference proteome</keyword>
<dbReference type="NCBIfam" id="TIGR02226">
    <property type="entry name" value="two_anch"/>
    <property type="match status" value="1"/>
</dbReference>
<feature type="transmembrane region" description="Helical" evidence="1">
    <location>
        <begin position="6"/>
        <end position="25"/>
    </location>
</feature>
<dbReference type="Pfam" id="PF07584">
    <property type="entry name" value="BatA"/>
    <property type="match status" value="1"/>
</dbReference>
<feature type="domain" description="Aerotolerance regulator N-terminal" evidence="2">
    <location>
        <begin position="1"/>
        <end position="77"/>
    </location>
</feature>
<dbReference type="EMBL" id="JAJADQ010000007">
    <property type="protein sequence ID" value="MCB2378651.1"/>
    <property type="molecule type" value="Genomic_DNA"/>
</dbReference>
<keyword evidence="1" id="KW-0472">Membrane</keyword>
<dbReference type="Proteomes" id="UP001165297">
    <property type="component" value="Unassembled WGS sequence"/>
</dbReference>
<feature type="transmembrane region" description="Helical" evidence="1">
    <location>
        <begin position="57"/>
        <end position="79"/>
    </location>
</feature>
<dbReference type="RefSeq" id="WP_226186604.1">
    <property type="nucleotide sequence ID" value="NZ_JAJADQ010000007.1"/>
</dbReference>
<keyword evidence="1" id="KW-1133">Transmembrane helix</keyword>
<dbReference type="PANTHER" id="PTHR37464">
    <property type="entry name" value="BLL2463 PROTEIN"/>
    <property type="match status" value="1"/>
</dbReference>
<dbReference type="PANTHER" id="PTHR37464:SF1">
    <property type="entry name" value="BLL2463 PROTEIN"/>
    <property type="match status" value="1"/>
</dbReference>
<name>A0ABS8AFL5_9BACT</name>
<dbReference type="InterPro" id="IPR011933">
    <property type="entry name" value="Double_TM_dom"/>
</dbReference>